<organism evidence="4 5">
    <name type="scientific">Snodgrassella alvi</name>
    <dbReference type="NCBI Taxonomy" id="1196083"/>
    <lineage>
        <taxon>Bacteria</taxon>
        <taxon>Pseudomonadati</taxon>
        <taxon>Pseudomonadota</taxon>
        <taxon>Betaproteobacteria</taxon>
        <taxon>Neisseriales</taxon>
        <taxon>Neisseriaceae</taxon>
        <taxon>Snodgrassella</taxon>
    </lineage>
</organism>
<proteinExistence type="inferred from homology"/>
<sequence>MHSRLVLVTQLNQRRQTILGNCFYTPPLKILTLPHMATPVWPQALSVMQMSSSPGLLAGDHIDIEIELAQQTQLYLFTQAFTRIQSMPQAAEAQQHTRIFLHENSRLCYLPHPLVLHRDAALTQSMQISLADNCQLILGEIIACGRVLNHERWDFRYLSSRVTIDYQQQLLLSDNIFWQPNRQPLNVLGQMEQYTHQACLYYVNTAASKTDMLQLINQIYTALLPDWPLENNNYLWGITQAADCVLCVRALGINAESLQNFIYQINQNILINKND</sequence>
<comment type="similarity">
    <text evidence="1 3">Belongs to the UreD family.</text>
</comment>
<evidence type="ECO:0000313" key="5">
    <source>
        <dbReference type="Proteomes" id="UP000230202"/>
    </source>
</evidence>
<comment type="caution">
    <text evidence="4">The sequence shown here is derived from an EMBL/GenBank/DDBJ whole genome shotgun (WGS) entry which is preliminary data.</text>
</comment>
<accession>A0A2N9X4U7</accession>
<dbReference type="Pfam" id="PF01774">
    <property type="entry name" value="UreD"/>
    <property type="match status" value="1"/>
</dbReference>
<comment type="subcellular location">
    <subcellularLocation>
        <location evidence="3">Cytoplasm</location>
    </subcellularLocation>
</comment>
<dbReference type="PANTHER" id="PTHR33643:SF1">
    <property type="entry name" value="UREASE ACCESSORY PROTEIN D"/>
    <property type="match status" value="1"/>
</dbReference>
<dbReference type="AlphaFoldDB" id="A0A2N9X4U7"/>
<comment type="subunit">
    <text evidence="3">UreD, UreF and UreG form a complex that acts as a GTP-hydrolysis-dependent molecular chaperone, activating the urease apoprotein by helping to assemble the nickel containing metallocenter of UreC. The UreE protein probably delivers the nickel.</text>
</comment>
<dbReference type="EMBL" id="MEIL01000029">
    <property type="protein sequence ID" value="PIT38200.1"/>
    <property type="molecule type" value="Genomic_DNA"/>
</dbReference>
<evidence type="ECO:0000256" key="2">
    <source>
        <dbReference type="ARBA" id="ARBA00023186"/>
    </source>
</evidence>
<reference evidence="4" key="1">
    <citation type="journal article" date="2017" name="MBio">
        <title>Type VI secretion-mediated competition in the bee gut microbiome.</title>
        <authorList>
            <person name="Steele M.I."/>
            <person name="Kwong W.K."/>
            <person name="Powell J.E."/>
            <person name="Whiteley M."/>
            <person name="Moran N.A."/>
        </authorList>
    </citation>
    <scope>NUCLEOTIDE SEQUENCE [LARGE SCALE GENOMIC DNA]</scope>
    <source>
        <strain evidence="4">WkB273</strain>
    </source>
</reference>
<dbReference type="RefSeq" id="WP_100152218.1">
    <property type="nucleotide sequence ID" value="NZ_MEIL01000029.1"/>
</dbReference>
<dbReference type="Proteomes" id="UP000230202">
    <property type="component" value="Unassembled WGS sequence"/>
</dbReference>
<dbReference type="PANTHER" id="PTHR33643">
    <property type="entry name" value="UREASE ACCESSORY PROTEIN D"/>
    <property type="match status" value="1"/>
</dbReference>
<evidence type="ECO:0000256" key="1">
    <source>
        <dbReference type="ARBA" id="ARBA00007177"/>
    </source>
</evidence>
<evidence type="ECO:0000256" key="3">
    <source>
        <dbReference type="HAMAP-Rule" id="MF_01384"/>
    </source>
</evidence>
<evidence type="ECO:0000313" key="4">
    <source>
        <dbReference type="EMBL" id="PIT38200.1"/>
    </source>
</evidence>
<protein>
    <recommendedName>
        <fullName evidence="3">Urease accessory protein UreD</fullName>
    </recommendedName>
</protein>
<keyword evidence="3" id="KW-0963">Cytoplasm</keyword>
<keyword evidence="5" id="KW-1185">Reference proteome</keyword>
<gene>
    <name evidence="3" type="primary">ureD</name>
    <name evidence="4" type="ORF">BHC54_06495</name>
</gene>
<dbReference type="InterPro" id="IPR002669">
    <property type="entry name" value="UreD"/>
</dbReference>
<comment type="function">
    <text evidence="3">Required for maturation of urease via the functional incorporation of the urease nickel metallocenter.</text>
</comment>
<name>A0A2N9X4U7_9NEIS</name>
<dbReference type="HAMAP" id="MF_01384">
    <property type="entry name" value="UreD"/>
    <property type="match status" value="1"/>
</dbReference>
<keyword evidence="2 3" id="KW-0143">Chaperone</keyword>
<dbReference type="GO" id="GO:0016151">
    <property type="term" value="F:nickel cation binding"/>
    <property type="evidence" value="ECO:0007669"/>
    <property type="project" value="UniProtKB-UniRule"/>
</dbReference>
<keyword evidence="3" id="KW-0996">Nickel insertion</keyword>
<dbReference type="GO" id="GO:0005737">
    <property type="term" value="C:cytoplasm"/>
    <property type="evidence" value="ECO:0007669"/>
    <property type="project" value="UniProtKB-SubCell"/>
</dbReference>